<dbReference type="Gene3D" id="3.40.190.10">
    <property type="entry name" value="Periplasmic binding protein-like II"/>
    <property type="match status" value="2"/>
</dbReference>
<dbReference type="Pfam" id="PF14503">
    <property type="entry name" value="YhfZ_C"/>
    <property type="match status" value="1"/>
</dbReference>
<dbReference type="SUPFAM" id="SSF46785">
    <property type="entry name" value="Winged helix' DNA-binding domain"/>
    <property type="match status" value="1"/>
</dbReference>
<dbReference type="OrthoDB" id="147067at2"/>
<proteinExistence type="predicted"/>
<dbReference type="PIR" id="B83723">
    <property type="entry name" value="B83723"/>
</dbReference>
<dbReference type="eggNOG" id="COG2186">
    <property type="taxonomic scope" value="Bacteria"/>
</dbReference>
<dbReference type="CDD" id="cd13533">
    <property type="entry name" value="PBP2_Yhfz"/>
    <property type="match status" value="1"/>
</dbReference>
<feature type="domain" description="Uncharacterised protein YhfZ C-terminal" evidence="2">
    <location>
        <begin position="75"/>
        <end position="306"/>
    </location>
</feature>
<dbReference type="InterPro" id="IPR041444">
    <property type="entry name" value="HTH_41"/>
</dbReference>
<evidence type="ECO:0000313" key="3">
    <source>
        <dbReference type="EMBL" id="BAB04305.1"/>
    </source>
</evidence>
<dbReference type="RefSeq" id="WP_010896763.1">
    <property type="nucleotide sequence ID" value="NC_002570.2"/>
</dbReference>
<dbReference type="HOGENOM" id="CLU_073294_1_0_9"/>
<organism evidence="3 4">
    <name type="scientific">Halalkalibacterium halodurans (strain ATCC BAA-125 / DSM 18197 / FERM 7344 / JCM 9153 / C-125)</name>
    <name type="common">Bacillus halodurans</name>
    <dbReference type="NCBI Taxonomy" id="272558"/>
    <lineage>
        <taxon>Bacteria</taxon>
        <taxon>Bacillati</taxon>
        <taxon>Bacillota</taxon>
        <taxon>Bacilli</taxon>
        <taxon>Bacillales</taxon>
        <taxon>Bacillaceae</taxon>
        <taxon>Halalkalibacterium (ex Joshi et al. 2022)</taxon>
    </lineage>
</organism>
<feature type="domain" description="YhfZ helix-turn-helix" evidence="1">
    <location>
        <begin position="26"/>
        <end position="71"/>
    </location>
</feature>
<accession>Q9KF99</accession>
<dbReference type="eggNOG" id="COG0715">
    <property type="taxonomic scope" value="Bacteria"/>
</dbReference>
<dbReference type="STRING" id="272558.gene:10726455"/>
<evidence type="ECO:0000259" key="1">
    <source>
        <dbReference type="Pfam" id="PF14502"/>
    </source>
</evidence>
<dbReference type="InterPro" id="IPR036388">
    <property type="entry name" value="WH-like_DNA-bd_sf"/>
</dbReference>
<dbReference type="InterPro" id="IPR036390">
    <property type="entry name" value="WH_DNA-bd_sf"/>
</dbReference>
<evidence type="ECO:0000259" key="2">
    <source>
        <dbReference type="Pfam" id="PF14503"/>
    </source>
</evidence>
<gene>
    <name evidence="3" type="ordered locus">BH0586</name>
</gene>
<dbReference type="Pfam" id="PF14502">
    <property type="entry name" value="HTH_41"/>
    <property type="match status" value="1"/>
</dbReference>
<evidence type="ECO:0000313" key="4">
    <source>
        <dbReference type="Proteomes" id="UP000001258"/>
    </source>
</evidence>
<dbReference type="KEGG" id="bha:BH0586"/>
<dbReference type="NCBIfam" id="NF041241">
    <property type="entry name" value="YhfZ_full"/>
    <property type="match status" value="1"/>
</dbReference>
<keyword evidence="4" id="KW-1185">Reference proteome</keyword>
<protein>
    <submittedName>
        <fullName evidence="3">BH0586 protein</fullName>
    </submittedName>
</protein>
<dbReference type="InterPro" id="IPR032791">
    <property type="entry name" value="YhfZ_C"/>
</dbReference>
<dbReference type="Proteomes" id="UP000001258">
    <property type="component" value="Chromosome"/>
</dbReference>
<name>Q9KF99_HALH5</name>
<reference evidence="3 4" key="1">
    <citation type="journal article" date="2000" name="Nucleic Acids Res.">
        <title>Complete genome sequence of the alkaliphilic bacterium Bacillus halodurans and genomic sequence comparison with Bacillus subtilis.</title>
        <authorList>
            <person name="Takami H."/>
            <person name="Nakasone K."/>
            <person name="Takaki Y."/>
            <person name="Maeno G."/>
            <person name="Sasaki R."/>
            <person name="Masui N."/>
            <person name="Fuji F."/>
            <person name="Hirama C."/>
            <person name="Nakamura Y."/>
            <person name="Ogasawara N."/>
            <person name="Kuhara S."/>
            <person name="Horikoshi K."/>
        </authorList>
    </citation>
    <scope>NUCLEOTIDE SEQUENCE [LARGE SCALE GENOMIC DNA]</scope>
    <source>
        <strain evidence="4">ATCC BAA-125 / DSM 18197 / FERM 7344 / JCM 9153 / C-125</strain>
    </source>
</reference>
<sequence>MLEHFYSKSGITLQRVAEELLICDLGERIPKISDLAEKFQVGRGTIQTSLKKLEEADCIKLESRGHLGTFLREKDTVKLLQYSGLERIIGVMPLPYSKKYEGLATGMTAQFEQLSIPLNMAFMQGAHPRLEGVKEGRYDFAIVSKFSALHELNNNEGVMLSLSFGPQTYLSSHAVIFSDEKAKQIEDGMKIGVDKNSLDQQILTNAEAEGKKVEFVQLNYMHLLDHLKANTIDATVWNIDEIGVTPFNVQPLTSETALSYETEMTEAVVVIREDNKKLDYILNLLSLPTISEVQAKVENGDLIPKY</sequence>
<dbReference type="Gene3D" id="1.10.10.10">
    <property type="entry name" value="Winged helix-like DNA-binding domain superfamily/Winged helix DNA-binding domain"/>
    <property type="match status" value="1"/>
</dbReference>
<dbReference type="EMBL" id="BA000004">
    <property type="protein sequence ID" value="BAB04305.1"/>
    <property type="molecule type" value="Genomic_DNA"/>
</dbReference>
<dbReference type="SUPFAM" id="SSF53850">
    <property type="entry name" value="Periplasmic binding protein-like II"/>
    <property type="match status" value="1"/>
</dbReference>
<dbReference type="AlphaFoldDB" id="Q9KF99"/>